<dbReference type="EMBL" id="JOJP01000001">
    <property type="protein sequence ID" value="KEI70224.1"/>
    <property type="molecule type" value="Genomic_DNA"/>
</dbReference>
<evidence type="ECO:0000256" key="5">
    <source>
        <dbReference type="ARBA" id="ARBA00023002"/>
    </source>
</evidence>
<accession>A0A081K7U8</accession>
<dbReference type="InterPro" id="IPR022383">
    <property type="entry name" value="Lactate/malate_DH_C"/>
</dbReference>
<evidence type="ECO:0000313" key="15">
    <source>
        <dbReference type="EMBL" id="KEI70224.1"/>
    </source>
</evidence>
<feature type="domain" description="Lactate/malate dehydrogenase N-terminal" evidence="13">
    <location>
        <begin position="5"/>
        <end position="146"/>
    </location>
</feature>
<dbReference type="AlphaFoldDB" id="A0A081K7U8"/>
<dbReference type="EC" id="1.1.1.37" evidence="3 8"/>
<name>A0A081K7U8_9GAMM</name>
<feature type="binding site" evidence="8">
    <location>
        <begin position="11"/>
        <end position="17"/>
    </location>
    <ligand>
        <name>NAD(+)</name>
        <dbReference type="ChEBI" id="CHEBI:57540"/>
    </ligand>
</feature>
<dbReference type="PANTHER" id="PTHR23382">
    <property type="entry name" value="MALATE DEHYDROGENASE"/>
    <property type="match status" value="1"/>
</dbReference>
<feature type="binding site" evidence="8">
    <location>
        <position position="112"/>
    </location>
    <ligand>
        <name>NAD(+)</name>
        <dbReference type="ChEBI" id="CHEBI:57540"/>
    </ligand>
</feature>
<feature type="binding site" evidence="8 10">
    <location>
        <position position="162"/>
    </location>
    <ligand>
        <name>substrate</name>
    </ligand>
</feature>
<feature type="domain" description="Lactate/malate dehydrogenase C-terminal" evidence="14">
    <location>
        <begin position="156"/>
        <end position="321"/>
    </location>
</feature>
<feature type="binding site" evidence="8 10">
    <location>
        <position position="98"/>
    </location>
    <ligand>
        <name>substrate</name>
    </ligand>
</feature>
<dbReference type="Proteomes" id="UP000027997">
    <property type="component" value="Unassembled WGS sequence"/>
</dbReference>
<dbReference type="GO" id="GO:0006099">
    <property type="term" value="P:tricarboxylic acid cycle"/>
    <property type="evidence" value="ECO:0007669"/>
    <property type="project" value="UniProtKB-UniRule"/>
</dbReference>
<comment type="catalytic activity">
    <reaction evidence="7 8 12">
        <text>(S)-malate + NAD(+) = oxaloacetate + NADH + H(+)</text>
        <dbReference type="Rhea" id="RHEA:21432"/>
        <dbReference type="ChEBI" id="CHEBI:15378"/>
        <dbReference type="ChEBI" id="CHEBI:15589"/>
        <dbReference type="ChEBI" id="CHEBI:16452"/>
        <dbReference type="ChEBI" id="CHEBI:57540"/>
        <dbReference type="ChEBI" id="CHEBI:57945"/>
        <dbReference type="EC" id="1.1.1.37"/>
    </reaction>
</comment>
<reference evidence="15 16" key="1">
    <citation type="submission" date="2014-06" db="EMBL/GenBank/DDBJ databases">
        <title>Whole Genome Sequences of Three Symbiotic Endozoicomonas Bacteria.</title>
        <authorList>
            <person name="Neave M.J."/>
            <person name="Apprill A."/>
            <person name="Voolstra C.R."/>
        </authorList>
    </citation>
    <scope>NUCLEOTIDE SEQUENCE [LARGE SCALE GENOMIC DNA]</scope>
    <source>
        <strain evidence="15 16">DSM 22380</strain>
    </source>
</reference>
<dbReference type="FunFam" id="3.40.50.720:FF:000010">
    <property type="entry name" value="Malate dehydrogenase"/>
    <property type="match status" value="1"/>
</dbReference>
<gene>
    <name evidence="8" type="primary">mdh</name>
    <name evidence="15" type="ORF">GV64_05215</name>
</gene>
<dbReference type="GO" id="GO:0030060">
    <property type="term" value="F:L-malate dehydrogenase (NAD+) activity"/>
    <property type="evidence" value="ECO:0007669"/>
    <property type="project" value="UniProtKB-UniRule"/>
</dbReference>
<dbReference type="SUPFAM" id="SSF56327">
    <property type="entry name" value="LDH C-terminal domain-like"/>
    <property type="match status" value="1"/>
</dbReference>
<dbReference type="Gene3D" id="3.40.50.720">
    <property type="entry name" value="NAD(P)-binding Rossmann-like Domain"/>
    <property type="match status" value="1"/>
</dbReference>
<keyword evidence="16" id="KW-1185">Reference proteome</keyword>
<dbReference type="Pfam" id="PF02866">
    <property type="entry name" value="Ldh_1_C"/>
    <property type="match status" value="1"/>
</dbReference>
<evidence type="ECO:0000256" key="9">
    <source>
        <dbReference type="PIRSR" id="PIRSR000102-1"/>
    </source>
</evidence>
<organism evidence="15 16">
    <name type="scientific">Endozoicomonas elysicola</name>
    <dbReference type="NCBI Taxonomy" id="305900"/>
    <lineage>
        <taxon>Bacteria</taxon>
        <taxon>Pseudomonadati</taxon>
        <taxon>Pseudomonadota</taxon>
        <taxon>Gammaproteobacteria</taxon>
        <taxon>Oceanospirillales</taxon>
        <taxon>Endozoicomonadaceae</taxon>
        <taxon>Endozoicomonas</taxon>
    </lineage>
</organism>
<evidence type="ECO:0000256" key="11">
    <source>
        <dbReference type="PIRSR" id="PIRSR000102-3"/>
    </source>
</evidence>
<evidence type="ECO:0000256" key="2">
    <source>
        <dbReference type="ARBA" id="ARBA00009613"/>
    </source>
</evidence>
<dbReference type="NCBIfam" id="TIGR01759">
    <property type="entry name" value="MalateDH-SF1"/>
    <property type="match status" value="1"/>
</dbReference>
<sequence length="364" mass="39688">MKQPVRIAVTGAAGNISYSLLFKIAAGEMLGPDQPVILQLVEIPQAMDKLRGVAMELEDCAFPLVHGISLHDNPFDGFRGIHYAMLVGARPRSKGMERADLLEANAVIFAEQGKALNEVANRDVKALVVGNPANTNCLILSRNAPNLAPSQFCAMTRLDHNRALGILGNKLGVNPSDIDGVCVWGNHSPTMYPDLHHAQVLGDEAAIDMIDEKWYKDEYTPRIQKRGAEIIEWRGLSSAASAAQAALDHMHDWALGSDGRVVSMGIISDGSYGVAKGIYYSFPVLCEFGSYQIIQNLHINDYGQAMMKKTEQELLEEKAAVDHLLPKETAASREELGTSSRSGQTEFDAGIDTGESYYKADRIC</sequence>
<evidence type="ECO:0000256" key="8">
    <source>
        <dbReference type="HAMAP-Rule" id="MF_01517"/>
    </source>
</evidence>
<dbReference type="InterPro" id="IPR010945">
    <property type="entry name" value="Malate_DH_type2"/>
</dbReference>
<comment type="function">
    <text evidence="1 8">Catalyzes the reversible oxidation of malate to oxaloacetate.</text>
</comment>
<dbReference type="RefSeq" id="WP_020583990.1">
    <property type="nucleotide sequence ID" value="NZ_JOJP01000001.1"/>
</dbReference>
<dbReference type="InterPro" id="IPR001557">
    <property type="entry name" value="L-lactate/malate_DH"/>
</dbReference>
<feature type="binding site" evidence="8 11">
    <location>
        <begin position="129"/>
        <end position="131"/>
    </location>
    <ligand>
        <name>NAD(+)</name>
        <dbReference type="ChEBI" id="CHEBI:57540"/>
    </ligand>
</feature>
<evidence type="ECO:0000313" key="16">
    <source>
        <dbReference type="Proteomes" id="UP000027997"/>
    </source>
</evidence>
<comment type="similarity">
    <text evidence="2 8">Belongs to the LDH/MDH superfamily. MDH type 2 family.</text>
</comment>
<dbReference type="Pfam" id="PF00056">
    <property type="entry name" value="Ldh_1_N"/>
    <property type="match status" value="1"/>
</dbReference>
<evidence type="ECO:0000256" key="3">
    <source>
        <dbReference type="ARBA" id="ARBA00012995"/>
    </source>
</evidence>
<dbReference type="HAMAP" id="MF_01517">
    <property type="entry name" value="Malate_dehydrog_2"/>
    <property type="match status" value="1"/>
</dbReference>
<evidence type="ECO:0000256" key="1">
    <source>
        <dbReference type="ARBA" id="ARBA00003966"/>
    </source>
</evidence>
<dbReference type="PIRSF" id="PIRSF000102">
    <property type="entry name" value="Lac_mal_DH"/>
    <property type="match status" value="1"/>
</dbReference>
<feature type="binding site" evidence="8 10">
    <location>
        <position position="92"/>
    </location>
    <ligand>
        <name>substrate</name>
    </ligand>
</feature>
<keyword evidence="4 8" id="KW-0816">Tricarboxylic acid cycle</keyword>
<feature type="binding site" evidence="8 10">
    <location>
        <position position="131"/>
    </location>
    <ligand>
        <name>substrate</name>
    </ligand>
</feature>
<dbReference type="STRING" id="305900.GV64_05215"/>
<dbReference type="CDD" id="cd01338">
    <property type="entry name" value="MDH_chloroplast-like"/>
    <property type="match status" value="1"/>
</dbReference>
<dbReference type="eggNOG" id="COG0039">
    <property type="taxonomic scope" value="Bacteria"/>
</dbReference>
<evidence type="ECO:0000259" key="13">
    <source>
        <dbReference type="Pfam" id="PF00056"/>
    </source>
</evidence>
<dbReference type="GO" id="GO:0006108">
    <property type="term" value="P:malate metabolic process"/>
    <property type="evidence" value="ECO:0007669"/>
    <property type="project" value="InterPro"/>
</dbReference>
<protein>
    <recommendedName>
        <fullName evidence="3 8">Malate dehydrogenase</fullName>
        <ecNumber evidence="3 8">1.1.1.37</ecNumber>
    </recommendedName>
</protein>
<dbReference type="InterPro" id="IPR001252">
    <property type="entry name" value="Malate_DH_AS"/>
</dbReference>
<keyword evidence="6 8" id="KW-0520">NAD</keyword>
<proteinExistence type="inferred from homology"/>
<evidence type="ECO:0000259" key="14">
    <source>
        <dbReference type="Pfam" id="PF02866"/>
    </source>
</evidence>
<dbReference type="NCBIfam" id="NF003916">
    <property type="entry name" value="PRK05442.1"/>
    <property type="match status" value="1"/>
</dbReference>
<dbReference type="InterPro" id="IPR036291">
    <property type="entry name" value="NAD(P)-bd_dom_sf"/>
</dbReference>
<dbReference type="InterPro" id="IPR015955">
    <property type="entry name" value="Lactate_DH/Glyco_Ohase_4_C"/>
</dbReference>
<feature type="binding site" evidence="8 11">
    <location>
        <position position="105"/>
    </location>
    <ligand>
        <name>NAD(+)</name>
        <dbReference type="ChEBI" id="CHEBI:57540"/>
    </ligand>
</feature>
<comment type="caution">
    <text evidence="15">The sequence shown here is derived from an EMBL/GenBank/DDBJ whole genome shotgun (WGS) entry which is preliminary data.</text>
</comment>
<dbReference type="PROSITE" id="PS00068">
    <property type="entry name" value="MDH"/>
    <property type="match status" value="1"/>
</dbReference>
<evidence type="ECO:0000256" key="4">
    <source>
        <dbReference type="ARBA" id="ARBA00022532"/>
    </source>
</evidence>
<feature type="active site" description="Proton acceptor" evidence="8 9">
    <location>
        <position position="187"/>
    </location>
</feature>
<evidence type="ECO:0000256" key="7">
    <source>
        <dbReference type="ARBA" id="ARBA00048313"/>
    </source>
</evidence>
<keyword evidence="5 8" id="KW-0560">Oxidoreductase</keyword>
<evidence type="ECO:0000256" key="12">
    <source>
        <dbReference type="RuleBase" id="RU000422"/>
    </source>
</evidence>
<dbReference type="InterPro" id="IPR001236">
    <property type="entry name" value="Lactate/malate_DH_N"/>
</dbReference>
<evidence type="ECO:0000256" key="6">
    <source>
        <dbReference type="ARBA" id="ARBA00023027"/>
    </source>
</evidence>
<dbReference type="SUPFAM" id="SSF51735">
    <property type="entry name" value="NAD(P)-binding Rossmann-fold domains"/>
    <property type="match status" value="1"/>
</dbReference>
<dbReference type="FunFam" id="3.90.110.10:FF:000002">
    <property type="entry name" value="Malate dehydrogenase"/>
    <property type="match status" value="1"/>
</dbReference>
<dbReference type="Gene3D" id="3.90.110.10">
    <property type="entry name" value="Lactate dehydrogenase/glycoside hydrolase, family 4, C-terminal"/>
    <property type="match status" value="1"/>
</dbReference>
<evidence type="ECO:0000256" key="10">
    <source>
        <dbReference type="PIRSR" id="PIRSR000102-2"/>
    </source>
</evidence>